<keyword evidence="3" id="KW-1185">Reference proteome</keyword>
<evidence type="ECO:0000259" key="1">
    <source>
        <dbReference type="Pfam" id="PF12937"/>
    </source>
</evidence>
<dbReference type="Gene3D" id="1.20.1280.50">
    <property type="match status" value="1"/>
</dbReference>
<dbReference type="Proteomes" id="UP000521943">
    <property type="component" value="Unassembled WGS sequence"/>
</dbReference>
<dbReference type="SUPFAM" id="SSF52047">
    <property type="entry name" value="RNI-like"/>
    <property type="match status" value="1"/>
</dbReference>
<name>A0A8H6IAG8_9AGAR</name>
<organism evidence="2 3">
    <name type="scientific">Ephemerocybe angulata</name>
    <dbReference type="NCBI Taxonomy" id="980116"/>
    <lineage>
        <taxon>Eukaryota</taxon>
        <taxon>Fungi</taxon>
        <taxon>Dikarya</taxon>
        <taxon>Basidiomycota</taxon>
        <taxon>Agaricomycotina</taxon>
        <taxon>Agaricomycetes</taxon>
        <taxon>Agaricomycetidae</taxon>
        <taxon>Agaricales</taxon>
        <taxon>Agaricineae</taxon>
        <taxon>Psathyrellaceae</taxon>
        <taxon>Ephemerocybe</taxon>
    </lineage>
</organism>
<dbReference type="EMBL" id="JACGCI010000008">
    <property type="protein sequence ID" value="KAF6761940.1"/>
    <property type="molecule type" value="Genomic_DNA"/>
</dbReference>
<proteinExistence type="predicted"/>
<protein>
    <recommendedName>
        <fullName evidence="1">F-box domain-containing protein</fullName>
    </recommendedName>
</protein>
<dbReference type="AlphaFoldDB" id="A0A8H6IAG8"/>
<dbReference type="PANTHER" id="PTHR38926">
    <property type="entry name" value="F-BOX DOMAIN CONTAINING PROTEIN, EXPRESSED"/>
    <property type="match status" value="1"/>
</dbReference>
<dbReference type="PANTHER" id="PTHR38926:SF5">
    <property type="entry name" value="F-BOX AND LEUCINE-RICH REPEAT PROTEIN 6"/>
    <property type="match status" value="1"/>
</dbReference>
<dbReference type="Gene3D" id="3.80.10.10">
    <property type="entry name" value="Ribonuclease Inhibitor"/>
    <property type="match status" value="1"/>
</dbReference>
<dbReference type="OrthoDB" id="3172239at2759"/>
<dbReference type="Pfam" id="PF12937">
    <property type="entry name" value="F-box-like"/>
    <property type="match status" value="1"/>
</dbReference>
<evidence type="ECO:0000313" key="2">
    <source>
        <dbReference type="EMBL" id="KAF6761940.1"/>
    </source>
</evidence>
<reference evidence="2 3" key="1">
    <citation type="submission" date="2020-07" db="EMBL/GenBank/DDBJ databases">
        <title>Comparative genomics of pyrophilous fungi reveals a link between fire events and developmental genes.</title>
        <authorList>
            <consortium name="DOE Joint Genome Institute"/>
            <person name="Steindorff A.S."/>
            <person name="Carver A."/>
            <person name="Calhoun S."/>
            <person name="Stillman K."/>
            <person name="Liu H."/>
            <person name="Lipzen A."/>
            <person name="Pangilinan J."/>
            <person name="Labutti K."/>
            <person name="Bruns T.D."/>
            <person name="Grigoriev I.V."/>
        </authorList>
    </citation>
    <scope>NUCLEOTIDE SEQUENCE [LARGE SCALE GENOMIC DNA]</scope>
    <source>
        <strain evidence="2 3">CBS 144469</strain>
    </source>
</reference>
<dbReference type="InterPro" id="IPR032675">
    <property type="entry name" value="LRR_dom_sf"/>
</dbReference>
<feature type="domain" description="F-box" evidence="1">
    <location>
        <begin position="57"/>
        <end position="111"/>
    </location>
</feature>
<sequence>MVETDNLFSSSTRALLEVAGVTDVRRHREKVDERIVELECEIWAMKSSHNALTTTYRLPSEILSSIFLSLSLMDSTDLDQPIYRRVSWLRATFVCRRWRFVALGYAALWTTPPLDEPELAEIMMSRSQGAPLSIHYDAPASWRRGSHSPILYKVLSKLDRLRSVKLEAVHYEDLDFLRLLSHWTDATLPVLETLHLSNSSDYHNSSLPVRFLQGGAPQLRHLTLLHCGNTWDQAPLFPSITHLSLEGSRKAPSESNNSGRPTVAKLVDSLRHLPHLQHLDLAYCLPIATTAPHIAPARLAALRSLNLSDTAATLESFFRVVQLPKIARMGFCNITECWALDRMTLKEMFDAIKASVAIEGGDVSNVASGTSFDFWFRDIVGLPDLTFAFEWHETRNIAPAIFDSFKVAAMPSLKLGFLSVAREDVDFEELFAYMPKVEAVTVRHVAIFEDVLKTLKGESSSTSVPNAPFTSNPKEIIHSPARCLPALSTFSCESLQFLWESEEKYGRDLLIDVMKDRLQAHPTMKLTIDDCADFNEYDYKTIKEGVPGLDFRWDGRVFRW</sequence>
<evidence type="ECO:0000313" key="3">
    <source>
        <dbReference type="Proteomes" id="UP000521943"/>
    </source>
</evidence>
<gene>
    <name evidence="2" type="ORF">DFP72DRAFT_1061232</name>
</gene>
<dbReference type="InterPro" id="IPR001810">
    <property type="entry name" value="F-box_dom"/>
</dbReference>
<comment type="caution">
    <text evidence="2">The sequence shown here is derived from an EMBL/GenBank/DDBJ whole genome shotgun (WGS) entry which is preliminary data.</text>
</comment>
<accession>A0A8H6IAG8</accession>